<protein>
    <submittedName>
        <fullName evidence="2">GNAT family N-acetyltransferase</fullName>
    </submittedName>
</protein>
<keyword evidence="2" id="KW-0808">Transferase</keyword>
<evidence type="ECO:0000313" key="2">
    <source>
        <dbReference type="EMBL" id="MUF06820.1"/>
    </source>
</evidence>
<dbReference type="SUPFAM" id="SSF55729">
    <property type="entry name" value="Acyl-CoA N-acyltransferases (Nat)"/>
    <property type="match status" value="1"/>
</dbReference>
<organism evidence="2 3">
    <name type="scientific">Pseudomonas spelaei</name>
    <dbReference type="NCBI Taxonomy" id="1055469"/>
    <lineage>
        <taxon>Bacteria</taxon>
        <taxon>Pseudomonadati</taxon>
        <taxon>Pseudomonadota</taxon>
        <taxon>Gammaproteobacteria</taxon>
        <taxon>Pseudomonadales</taxon>
        <taxon>Pseudomonadaceae</taxon>
        <taxon>Pseudomonas</taxon>
    </lineage>
</organism>
<accession>A0A6I3W7W6</accession>
<dbReference type="InterPro" id="IPR000182">
    <property type="entry name" value="GNAT_dom"/>
</dbReference>
<dbReference type="InterPro" id="IPR016181">
    <property type="entry name" value="Acyl_CoA_acyltransferase"/>
</dbReference>
<proteinExistence type="predicted"/>
<dbReference type="CDD" id="cd04301">
    <property type="entry name" value="NAT_SF"/>
    <property type="match status" value="1"/>
</dbReference>
<dbReference type="RefSeq" id="WP_155585014.1">
    <property type="nucleotide sequence ID" value="NZ_JBHSTH010000041.1"/>
</dbReference>
<keyword evidence="3" id="KW-1185">Reference proteome</keyword>
<evidence type="ECO:0000259" key="1">
    <source>
        <dbReference type="PROSITE" id="PS51186"/>
    </source>
</evidence>
<feature type="domain" description="N-acetyltransferase" evidence="1">
    <location>
        <begin position="112"/>
        <end position="268"/>
    </location>
</feature>
<evidence type="ECO:0000313" key="3">
    <source>
        <dbReference type="Proteomes" id="UP000438196"/>
    </source>
</evidence>
<dbReference type="PROSITE" id="PS51186">
    <property type="entry name" value="GNAT"/>
    <property type="match status" value="1"/>
</dbReference>
<reference evidence="2 3" key="1">
    <citation type="submission" date="2019-11" db="EMBL/GenBank/DDBJ databases">
        <title>Pseudomonas karstica sp. nov. and Pseudomonas spelaei sp. nov. from karst caves.</title>
        <authorList>
            <person name="Zeman M."/>
        </authorList>
    </citation>
    <scope>NUCLEOTIDE SEQUENCE [LARGE SCALE GENOMIC DNA]</scope>
    <source>
        <strain evidence="2 3">CCM 7893</strain>
    </source>
</reference>
<dbReference type="Proteomes" id="UP000438196">
    <property type="component" value="Unassembled WGS sequence"/>
</dbReference>
<dbReference type="OrthoDB" id="5637934at2"/>
<dbReference type="Pfam" id="PF00583">
    <property type="entry name" value="Acetyltransf_1"/>
    <property type="match status" value="1"/>
</dbReference>
<dbReference type="Gene3D" id="3.40.630.30">
    <property type="match status" value="1"/>
</dbReference>
<dbReference type="GO" id="GO:0016747">
    <property type="term" value="F:acyltransferase activity, transferring groups other than amino-acyl groups"/>
    <property type="evidence" value="ECO:0007669"/>
    <property type="project" value="InterPro"/>
</dbReference>
<dbReference type="AlphaFoldDB" id="A0A6I3W7W6"/>
<dbReference type="EMBL" id="WNNK01000019">
    <property type="protein sequence ID" value="MUF06820.1"/>
    <property type="molecule type" value="Genomic_DNA"/>
</dbReference>
<comment type="caution">
    <text evidence="2">The sequence shown here is derived from an EMBL/GenBank/DDBJ whole genome shotgun (WGS) entry which is preliminary data.</text>
</comment>
<sequence length="272" mass="29748">MHAIGPLDLATLYHLTEHHFFAATCPLHRRFNACVNAYFADLYVNEWNLLFIHVGSSPVGDATDTILELIPRTALPVRVMVHQDKTECLHKPLVSLDFSVVETTTAMVLDLATSPPASTNAIAPQISLTHNLEDWGGPVGSAFAMSAEWTAHYQARHQLAMDGNKGLYHFTLTIQGTVVCALTLSMIDQVARLNDVGTLAAFRGQGHATRLMQAAMAHAVSLGARWCFLEASTQGVSLYRKMGFKDLFDYQAFWRGPLSALTPQHSGETAVG</sequence>
<name>A0A6I3W7W6_9PSED</name>
<gene>
    <name evidence="2" type="ORF">GNF76_20915</name>
</gene>